<feature type="chain" id="PRO_5038972986" description="ABC-type phosphate transport system, substrate-binding protein" evidence="1">
    <location>
        <begin position="28"/>
        <end position="389"/>
    </location>
</feature>
<accession>A0A1H3T5W6</accession>
<dbReference type="STRING" id="381665.SAMN05216554_3982"/>
<name>A0A1H3T5W6_9MICO</name>
<keyword evidence="3" id="KW-1185">Reference proteome</keyword>
<evidence type="ECO:0000313" key="2">
    <source>
        <dbReference type="EMBL" id="SDZ45105.1"/>
    </source>
</evidence>
<reference evidence="2 3" key="1">
    <citation type="submission" date="2016-10" db="EMBL/GenBank/DDBJ databases">
        <authorList>
            <person name="de Groot N.N."/>
        </authorList>
    </citation>
    <scope>NUCLEOTIDE SEQUENCE [LARGE SCALE GENOMIC DNA]</scope>
    <source>
        <strain evidence="2 3">CGMCC 4.3491</strain>
    </source>
</reference>
<dbReference type="RefSeq" id="WP_139256796.1">
    <property type="nucleotide sequence ID" value="NZ_FNPZ01000004.1"/>
</dbReference>
<evidence type="ECO:0000313" key="3">
    <source>
        <dbReference type="Proteomes" id="UP000198891"/>
    </source>
</evidence>
<dbReference type="OrthoDB" id="3636760at2"/>
<dbReference type="EMBL" id="FNPZ01000004">
    <property type="protein sequence ID" value="SDZ45105.1"/>
    <property type="molecule type" value="Genomic_DNA"/>
</dbReference>
<dbReference type="Proteomes" id="UP000198891">
    <property type="component" value="Unassembled WGS sequence"/>
</dbReference>
<sequence>MLKTSRALKATVVAGLTFGLITAGASAANAEPVPSGFRTYAAVGSDTIQDVYNELSNTYFTSIASYNAFPAGTITTKSGISAFARPAGSGDGVKALSASWSTTSNTFTNADGVTSPALQSGSIHAVDIARSSSRPGTSVAPGGSTDKLVFVPLARDAVSVAIQGVGLTGVPTNFTTAELHAIFIGTSAGNVTAGSGSTDPVYNKPGGGTITLHPELPQASSGTRSFFLKAIGQGADPIGAWVEQIGSPENNASTLGTAGDISPFSVAQWNAQKAGLGDTITGAPNGSTLKITSVNSKATNLPTGLGDTSTIYGDLQSEPSSAVGTFARDVYSVVPTANYTGTLATLINSSLRDASHLVGGNPKYVVNDYGFGRIVYTASEGEYHSNWTN</sequence>
<dbReference type="AlphaFoldDB" id="A0A1H3T5W6"/>
<dbReference type="SUPFAM" id="SSF53850">
    <property type="entry name" value="Periplasmic binding protein-like II"/>
    <property type="match status" value="1"/>
</dbReference>
<feature type="signal peptide" evidence="1">
    <location>
        <begin position="1"/>
        <end position="27"/>
    </location>
</feature>
<keyword evidence="1" id="KW-0732">Signal</keyword>
<evidence type="ECO:0008006" key="4">
    <source>
        <dbReference type="Google" id="ProtNLM"/>
    </source>
</evidence>
<protein>
    <recommendedName>
        <fullName evidence="4">ABC-type phosphate transport system, substrate-binding protein</fullName>
    </recommendedName>
</protein>
<gene>
    <name evidence="2" type="ORF">SAMN05216554_3982</name>
</gene>
<evidence type="ECO:0000256" key="1">
    <source>
        <dbReference type="SAM" id="SignalP"/>
    </source>
</evidence>
<organism evidence="2 3">
    <name type="scientific">Herbiconiux ginsengi</name>
    <dbReference type="NCBI Taxonomy" id="381665"/>
    <lineage>
        <taxon>Bacteria</taxon>
        <taxon>Bacillati</taxon>
        <taxon>Actinomycetota</taxon>
        <taxon>Actinomycetes</taxon>
        <taxon>Micrococcales</taxon>
        <taxon>Microbacteriaceae</taxon>
        <taxon>Herbiconiux</taxon>
    </lineage>
</organism>
<proteinExistence type="predicted"/>